<dbReference type="SUPFAM" id="SSF56935">
    <property type="entry name" value="Porins"/>
    <property type="match status" value="1"/>
</dbReference>
<reference evidence="3" key="1">
    <citation type="submission" date="2022-09" db="EMBL/GenBank/DDBJ databases">
        <title>Rhodovastum sp. nov. RN2-1 isolated from soil in Seongnam, South Korea.</title>
        <authorList>
            <person name="Le N.T."/>
        </authorList>
    </citation>
    <scope>NUCLEOTIDE SEQUENCE</scope>
    <source>
        <strain evidence="3">RN2-1</strain>
    </source>
</reference>
<dbReference type="Pfam" id="PF13609">
    <property type="entry name" value="Porin_4"/>
    <property type="match status" value="1"/>
</dbReference>
<evidence type="ECO:0000259" key="2">
    <source>
        <dbReference type="Pfam" id="PF13609"/>
    </source>
</evidence>
<organism evidence="3 4">
    <name type="scientific">Limobrevibacterium gyesilva</name>
    <dbReference type="NCBI Taxonomy" id="2991712"/>
    <lineage>
        <taxon>Bacteria</taxon>
        <taxon>Pseudomonadati</taxon>
        <taxon>Pseudomonadota</taxon>
        <taxon>Alphaproteobacteria</taxon>
        <taxon>Acetobacterales</taxon>
        <taxon>Acetobacteraceae</taxon>
        <taxon>Limobrevibacterium</taxon>
    </lineage>
</organism>
<evidence type="ECO:0000313" key="3">
    <source>
        <dbReference type="EMBL" id="MCW3473641.1"/>
    </source>
</evidence>
<dbReference type="EMBL" id="JAPDNT010000001">
    <property type="protein sequence ID" value="MCW3473641.1"/>
    <property type="molecule type" value="Genomic_DNA"/>
</dbReference>
<dbReference type="GO" id="GO:0016020">
    <property type="term" value="C:membrane"/>
    <property type="evidence" value="ECO:0007669"/>
    <property type="project" value="InterPro"/>
</dbReference>
<keyword evidence="4" id="KW-1185">Reference proteome</keyword>
<protein>
    <submittedName>
        <fullName evidence="3">Porin</fullName>
    </submittedName>
</protein>
<gene>
    <name evidence="3" type="ORF">OL599_03545</name>
</gene>
<evidence type="ECO:0000256" key="1">
    <source>
        <dbReference type="SAM" id="SignalP"/>
    </source>
</evidence>
<name>A0AA42CEK4_9PROT</name>
<accession>A0AA42CEK4</accession>
<keyword evidence="1" id="KW-0732">Signal</keyword>
<dbReference type="GO" id="GO:0015288">
    <property type="term" value="F:porin activity"/>
    <property type="evidence" value="ECO:0007669"/>
    <property type="project" value="InterPro"/>
</dbReference>
<dbReference type="InterPro" id="IPR033900">
    <property type="entry name" value="Gram_neg_porin_domain"/>
</dbReference>
<feature type="domain" description="Porin" evidence="2">
    <location>
        <begin position="11"/>
        <end position="385"/>
    </location>
</feature>
<reference evidence="3" key="2">
    <citation type="submission" date="2022-10" db="EMBL/GenBank/DDBJ databases">
        <authorList>
            <person name="Trinh H.N."/>
        </authorList>
    </citation>
    <scope>NUCLEOTIDE SEQUENCE</scope>
    <source>
        <strain evidence="3">RN2-1</strain>
    </source>
</reference>
<sequence>MRKLMLASFAALGLSTGMADAAYLATVPAATTTPGTLTVRLNGRFVWYAGVASSSLDNFGGGKLAPQSMQGYVRLYPGFEGVLQNGMKYGALLEFRQNYASPVGASVGGNTTASTLYVRRATGYIGSDQLGTFRFGQTDGPATLFLTGTFEGFDDGGWNGDMPGFIPGNAAPGYPFPSQSALYGSNKVVYLSPSFYGFDFGVSYAPNTSALENNGGGCTTGAGGCDRQSSSVLASDIGRKTNMIEAQIRYRGTFSGVGVQVAGGYIGAGYVKNGGIVATNFKNQDILNLGATIRYAGFSFGGNVQNGSYNGSGFGLKPVGQPNATAWIAGAQYQTGAITVGSHYFRSYTGGSTAATTGMRNESGVAVGATYQLTPGVSLFASYIYGQRHESGFDFGTGATGTNVRNNVQAQAFGVGTLMNW</sequence>
<dbReference type="RefSeq" id="WP_264712222.1">
    <property type="nucleotide sequence ID" value="NZ_JAPDNT010000001.1"/>
</dbReference>
<feature type="signal peptide" evidence="1">
    <location>
        <begin position="1"/>
        <end position="21"/>
    </location>
</feature>
<dbReference type="Gene3D" id="2.40.160.10">
    <property type="entry name" value="Porin"/>
    <property type="match status" value="1"/>
</dbReference>
<dbReference type="InterPro" id="IPR023614">
    <property type="entry name" value="Porin_dom_sf"/>
</dbReference>
<dbReference type="Proteomes" id="UP001165679">
    <property type="component" value="Unassembled WGS sequence"/>
</dbReference>
<proteinExistence type="predicted"/>
<evidence type="ECO:0000313" key="4">
    <source>
        <dbReference type="Proteomes" id="UP001165679"/>
    </source>
</evidence>
<feature type="chain" id="PRO_5041291867" evidence="1">
    <location>
        <begin position="22"/>
        <end position="421"/>
    </location>
</feature>
<comment type="caution">
    <text evidence="3">The sequence shown here is derived from an EMBL/GenBank/DDBJ whole genome shotgun (WGS) entry which is preliminary data.</text>
</comment>
<dbReference type="AlphaFoldDB" id="A0AA42CEK4"/>